<dbReference type="AlphaFoldDB" id="A0A167HN50"/>
<evidence type="ECO:0000313" key="1">
    <source>
        <dbReference type="EMBL" id="OAB78788.1"/>
    </source>
</evidence>
<comment type="caution">
    <text evidence="1">The sequence shown here is derived from an EMBL/GenBank/DDBJ whole genome shotgun (WGS) entry which is preliminary data.</text>
</comment>
<protein>
    <submittedName>
        <fullName evidence="1">Uncharacterized protein</fullName>
    </submittedName>
</protein>
<dbReference type="Proteomes" id="UP000077013">
    <property type="component" value="Unassembled WGS sequence"/>
</dbReference>
<reference evidence="1 2" key="1">
    <citation type="submission" date="2016-02" db="EMBL/GenBank/DDBJ databases">
        <title>Ulvibacter sp. LPB0005, isolated from Thais luteostoma.</title>
        <authorList>
            <person name="Shin S.-K."/>
            <person name="Yi H."/>
        </authorList>
    </citation>
    <scope>NUCLEOTIDE SEQUENCE [LARGE SCALE GENOMIC DNA]</scope>
    <source>
        <strain evidence="1 2">LPB0005</strain>
    </source>
</reference>
<dbReference type="OrthoDB" id="1302475at2"/>
<dbReference type="RefSeq" id="WP_068592127.1">
    <property type="nucleotide sequence ID" value="NZ_LRXL01000037.1"/>
</dbReference>
<keyword evidence="2" id="KW-1185">Reference proteome</keyword>
<organism evidence="1 2">
    <name type="scientific">Cochleicola gelatinilyticus</name>
    <dbReference type="NCBI Taxonomy" id="1763537"/>
    <lineage>
        <taxon>Bacteria</taxon>
        <taxon>Pseudomonadati</taxon>
        <taxon>Bacteroidota</taxon>
        <taxon>Flavobacteriia</taxon>
        <taxon>Flavobacteriales</taxon>
        <taxon>Flavobacteriaceae</taxon>
        <taxon>Cochleicola</taxon>
    </lineage>
</organism>
<dbReference type="STRING" id="1763537.ULVI_09405"/>
<dbReference type="EMBL" id="LRXL01000037">
    <property type="protein sequence ID" value="OAB78788.1"/>
    <property type="molecule type" value="Genomic_DNA"/>
</dbReference>
<evidence type="ECO:0000313" key="2">
    <source>
        <dbReference type="Proteomes" id="UP000077013"/>
    </source>
</evidence>
<proteinExistence type="predicted"/>
<sequence>MAITFTKQPIGIYPAYNNSYIEFTSSLVGDNKAVINVVDVGILSIYNSNSFTIYPNVSGKYLFNLKDIIKAKFNKYGFDDLYSETPTADAMDGFGESIEGTYLQQLISITVSNDSQTDTINKTYYFFKGVKQFSELSDEITFSPETQIINSNPEILNISENNIDFSLTYFEGFPFAFDIKRVLQNNEIVIKNLNTGVIADTLEANSNNAFRIYVDTGTINWNTTEFLPLTDTLNRLEIYKLDGLNNTSNKTNLNLKKYPSKCGVYLKWFNNQGGYSYWLFDEFTKYSLSAKDLKSVASNNFRNVNEGLVAPTKLIGKKGSESVRLKSRVDANEDKLIQSLFTSPSVQMYSSSQPYVNGKWINVEVSNKYENSNKKLTNNVEVTIDLPDLITPTL</sequence>
<accession>A0A167HN50</accession>
<gene>
    <name evidence="1" type="ORF">ULVI_09405</name>
</gene>
<name>A0A167HN50_9FLAO</name>